<evidence type="ECO:0000313" key="18">
    <source>
        <dbReference type="Proteomes" id="UP001357485"/>
    </source>
</evidence>
<name>A0ABR0M8W1_9PEZI</name>
<dbReference type="Gene3D" id="3.20.20.80">
    <property type="entry name" value="Glycosidases"/>
    <property type="match status" value="2"/>
</dbReference>
<keyword evidence="8" id="KW-0325">Glycoprotein</keyword>
<feature type="chain" id="PRO_5045679964" description="CBM20 domain-containing protein" evidence="15">
    <location>
        <begin position="19"/>
        <end position="1048"/>
    </location>
</feature>
<comment type="subcellular location">
    <subcellularLocation>
        <location evidence="3">Secreted</location>
    </subcellularLocation>
</comment>
<keyword evidence="7 14" id="KW-0378">Hydrolase</keyword>
<keyword evidence="12" id="KW-0624">Polysaccharide degradation</keyword>
<dbReference type="InterPro" id="IPR013784">
    <property type="entry name" value="Carb-bd-like_fold"/>
</dbReference>
<dbReference type="Gene3D" id="2.60.40.1180">
    <property type="entry name" value="Golgi alpha-mannosidase II"/>
    <property type="match status" value="2"/>
</dbReference>
<evidence type="ECO:0000256" key="7">
    <source>
        <dbReference type="ARBA" id="ARBA00022801"/>
    </source>
</evidence>
<evidence type="ECO:0000256" key="13">
    <source>
        <dbReference type="ARBA" id="ARBA00025512"/>
    </source>
</evidence>
<evidence type="ECO:0000256" key="12">
    <source>
        <dbReference type="ARBA" id="ARBA00023326"/>
    </source>
</evidence>
<comment type="catalytic activity">
    <reaction evidence="2">
        <text>Hydrolysis of terminal, non-reducing (1-&gt;4)-linked alpha-D-glucose residues with release of alpha-D-glucose.</text>
        <dbReference type="EC" id="3.2.1.20"/>
    </reaction>
</comment>
<dbReference type="PANTHER" id="PTHR22762">
    <property type="entry name" value="ALPHA-GLUCOSIDASE"/>
    <property type="match status" value="1"/>
</dbReference>
<accession>A0ABR0M8W1</accession>
<evidence type="ECO:0000256" key="9">
    <source>
        <dbReference type="ARBA" id="ARBA00023277"/>
    </source>
</evidence>
<dbReference type="InterPro" id="IPR017853">
    <property type="entry name" value="GH"/>
</dbReference>
<evidence type="ECO:0000256" key="1">
    <source>
        <dbReference type="ARBA" id="ARBA00000448"/>
    </source>
</evidence>
<comment type="caution">
    <text evidence="17">The sequence shown here is derived from an EMBL/GenBank/DDBJ whole genome shotgun (WGS) entry which is preliminary data.</text>
</comment>
<evidence type="ECO:0000256" key="11">
    <source>
        <dbReference type="ARBA" id="ARBA00023316"/>
    </source>
</evidence>
<comment type="catalytic activity">
    <reaction evidence="1">
        <text>Hydrolysis of terminal, non-reducing beta-D-glucosyl residues with release of beta-D-glucose.</text>
        <dbReference type="EC" id="3.2.1.21"/>
    </reaction>
</comment>
<evidence type="ECO:0000256" key="8">
    <source>
        <dbReference type="ARBA" id="ARBA00023180"/>
    </source>
</evidence>
<keyword evidence="18" id="KW-1185">Reference proteome</keyword>
<keyword evidence="10 14" id="KW-0326">Glycosidase</keyword>
<reference evidence="17 18" key="1">
    <citation type="submission" date="2023-08" db="EMBL/GenBank/DDBJ databases">
        <title>Black Yeasts Isolated from many extreme environments.</title>
        <authorList>
            <person name="Coleine C."/>
            <person name="Stajich J.E."/>
            <person name="Selbmann L."/>
        </authorList>
    </citation>
    <scope>NUCLEOTIDE SEQUENCE [LARGE SCALE GENOMIC DNA]</scope>
    <source>
        <strain evidence="17 18">CCFEE 536</strain>
    </source>
</reference>
<dbReference type="CDD" id="cd06602">
    <property type="entry name" value="GH31_MGAM_SI_GAA"/>
    <property type="match status" value="1"/>
</dbReference>
<dbReference type="CDD" id="cd14752">
    <property type="entry name" value="GH31_N"/>
    <property type="match status" value="1"/>
</dbReference>
<dbReference type="SUPFAM" id="SSF51445">
    <property type="entry name" value="(Trans)glycosidases"/>
    <property type="match status" value="1"/>
</dbReference>
<keyword evidence="5" id="KW-0964">Secreted</keyword>
<dbReference type="InterPro" id="IPR025887">
    <property type="entry name" value="Glyco_hydro_31_N_dom"/>
</dbReference>
<dbReference type="SUPFAM" id="SSF51011">
    <property type="entry name" value="Glycosyl hydrolase domain"/>
    <property type="match status" value="1"/>
</dbReference>
<dbReference type="Pfam" id="PF01055">
    <property type="entry name" value="Glyco_hydro_31_2nd"/>
    <property type="match status" value="1"/>
</dbReference>
<dbReference type="SUPFAM" id="SSF49452">
    <property type="entry name" value="Starch-binding domain-like"/>
    <property type="match status" value="1"/>
</dbReference>
<dbReference type="SUPFAM" id="SSF74650">
    <property type="entry name" value="Galactose mutarotase-like"/>
    <property type="match status" value="1"/>
</dbReference>
<dbReference type="InterPro" id="IPR011013">
    <property type="entry name" value="Gal_mutarotase_sf_dom"/>
</dbReference>
<keyword evidence="9" id="KW-0119">Carbohydrate metabolism</keyword>
<keyword evidence="11" id="KW-0961">Cell wall biogenesis/degradation</keyword>
<organism evidence="17 18">
    <name type="scientific">Cryomyces antarcticus</name>
    <dbReference type="NCBI Taxonomy" id="329879"/>
    <lineage>
        <taxon>Eukaryota</taxon>
        <taxon>Fungi</taxon>
        <taxon>Dikarya</taxon>
        <taxon>Ascomycota</taxon>
        <taxon>Pezizomycotina</taxon>
        <taxon>Dothideomycetes</taxon>
        <taxon>Dothideomycetes incertae sedis</taxon>
        <taxon>Cryomyces</taxon>
    </lineage>
</organism>
<protein>
    <recommendedName>
        <fullName evidence="16">CBM20 domain-containing protein</fullName>
    </recommendedName>
</protein>
<comment type="similarity">
    <text evidence="4 14">Belongs to the glycosyl hydrolase 31 family.</text>
</comment>
<dbReference type="InterPro" id="IPR013783">
    <property type="entry name" value="Ig-like_fold"/>
</dbReference>
<dbReference type="Gene3D" id="2.60.40.1760">
    <property type="entry name" value="glycosyl hydrolase (family 31)"/>
    <property type="match status" value="1"/>
</dbReference>
<dbReference type="InterPro" id="IPR002044">
    <property type="entry name" value="CBM20"/>
</dbReference>
<evidence type="ECO:0000256" key="5">
    <source>
        <dbReference type="ARBA" id="ARBA00022525"/>
    </source>
</evidence>
<dbReference type="Pfam" id="PF00686">
    <property type="entry name" value="CBM_20"/>
    <property type="match status" value="1"/>
</dbReference>
<dbReference type="SMART" id="SM01065">
    <property type="entry name" value="CBM_2"/>
    <property type="match status" value="1"/>
</dbReference>
<evidence type="ECO:0000256" key="4">
    <source>
        <dbReference type="ARBA" id="ARBA00007806"/>
    </source>
</evidence>
<dbReference type="Pfam" id="PF13802">
    <property type="entry name" value="Gal_mutarotas_2"/>
    <property type="match status" value="1"/>
</dbReference>
<evidence type="ECO:0000313" key="17">
    <source>
        <dbReference type="EMBL" id="KAK5295709.1"/>
    </source>
</evidence>
<evidence type="ECO:0000256" key="3">
    <source>
        <dbReference type="ARBA" id="ARBA00004613"/>
    </source>
</evidence>
<gene>
    <name evidence="17" type="ORF">LTR16_000786</name>
</gene>
<evidence type="ECO:0000256" key="2">
    <source>
        <dbReference type="ARBA" id="ARBA00001657"/>
    </source>
</evidence>
<dbReference type="Pfam" id="PF21365">
    <property type="entry name" value="Glyco_hydro_31_3rd"/>
    <property type="match status" value="1"/>
</dbReference>
<keyword evidence="6 15" id="KW-0732">Signal</keyword>
<dbReference type="InterPro" id="IPR000322">
    <property type="entry name" value="Glyco_hydro_31_TIM"/>
</dbReference>
<evidence type="ECO:0000256" key="10">
    <source>
        <dbReference type="ARBA" id="ARBA00023295"/>
    </source>
</evidence>
<dbReference type="Gene3D" id="2.60.40.10">
    <property type="entry name" value="Immunoglobulins"/>
    <property type="match status" value="1"/>
</dbReference>
<dbReference type="EMBL" id="JAVRRA010000027">
    <property type="protein sequence ID" value="KAK5295709.1"/>
    <property type="molecule type" value="Genomic_DNA"/>
</dbReference>
<dbReference type="Proteomes" id="UP001357485">
    <property type="component" value="Unassembled WGS sequence"/>
</dbReference>
<comment type="function">
    <text evidence="13">Glucosidase involved in the degradation of cellulosic biomass. Has both alpha- and beta-glucosidase activity.</text>
</comment>
<feature type="signal peptide" evidence="15">
    <location>
        <begin position="1"/>
        <end position="18"/>
    </location>
</feature>
<dbReference type="InterPro" id="IPR013780">
    <property type="entry name" value="Glyco_hydro_b"/>
</dbReference>
<dbReference type="PANTHER" id="PTHR22762:SF67">
    <property type="entry name" value="ALPHA_BETA-GLUCOSIDASE AGDC-RELATED"/>
    <property type="match status" value="1"/>
</dbReference>
<dbReference type="InterPro" id="IPR048395">
    <property type="entry name" value="Glyco_hydro_31_C"/>
</dbReference>
<feature type="domain" description="CBM20" evidence="16">
    <location>
        <begin position="478"/>
        <end position="583"/>
    </location>
</feature>
<proteinExistence type="inferred from homology"/>
<dbReference type="PROSITE" id="PS51166">
    <property type="entry name" value="CBM20"/>
    <property type="match status" value="1"/>
</dbReference>
<evidence type="ECO:0000259" key="16">
    <source>
        <dbReference type="PROSITE" id="PS51166"/>
    </source>
</evidence>
<evidence type="ECO:0000256" key="15">
    <source>
        <dbReference type="SAM" id="SignalP"/>
    </source>
</evidence>
<sequence length="1048" mass="115064">MFPPAFLTLLASASAAVAGVVDSSLISKRASSVESCPGYAASNVQHGTGSVTADLTLAGTACNTYGTDLTDLKLVVEYQTEQRLHVKIYDAAQQVYQVPESVLPHPSNGAIDDQKSDLVFSMVNKPFSFAITRRSNGDVLFNTSGSAIIFESQYLRLRTQLPESPHLYGLGESTDPFMLNTTNYTRTLWSRDAYGIPPGTNLYGNHPVYFDHRGSKGTHGVFFLNSNGMDIKINNTAGQYLEYNTIGGVFDFYFLSGPSPKQVATQYAQTVGYAAMMPYWGFGFHNCRYGYRDVYDIAEVVANYSAANIPLETMWTDIDYMDMRKVFTLDPLRFPLHLMREFIDYLHSHQQHYVVMVDPAVAYQNYPAFNDGVQQNAFLKFANGSVYKGVVWPGVTAFPDWFAPGTQGYWNGEFDSFFSASTGVDIDALWIDMNEASNFCTYPCTDPEGYARANGFPPRPPPARLGSPRPIAGFPADFQPQCTAQVSFNVNASTYFGENIVILGSSITLGNGDITQAPGMSANNYPIWNAVVDLPTDTTVTYQYVRSENDGSYIYEKTNRTIHTGACNGTVQTVSDTITTAQGTPKSKRDAVDSSVPAALRPYLMERQSQGNMKGLPGRNLIDPPYMINNFAGSLSNKTLNTDLVHANGFVEYDTHNLYGTMMSAASREAMLSRRPSRRPMIITRSTFAGAGRQVGHWLGDNFSDWDHYRWSIFEMLEFAALFQIPMVGSDVCGFGGVTNDILCARWATLGAFYPFYRDHNENSSPPQEFYRWPLVAEAARNAIDSRYRLLDYIYTALYHQNQTGEPLLNPMFFSYPNDANTFSLQYQYFYGDSILVAPVTEENSTSVDIYLPNDQFYDFYTYAPVRGNGAMLSLTNVAYTTIPLYIKGGSIVPFRSSSANTTTELRTKNFNIVVAPGLDGTASGSLYLDEGDALAQPATSVISFKYSRGQLSMSGTFGYNPNVVIATVTLLGANQTASYNNGGYGGNNDGRNGGNAGSNDGNGNYGNYGGNGGSAGTFNATSSTMTYTVNAPLTEAFNMNLGGGRKF</sequence>
<evidence type="ECO:0000256" key="6">
    <source>
        <dbReference type="ARBA" id="ARBA00022729"/>
    </source>
</evidence>
<evidence type="ECO:0000256" key="14">
    <source>
        <dbReference type="RuleBase" id="RU361185"/>
    </source>
</evidence>